<dbReference type="Proteomes" id="UP001198182">
    <property type="component" value="Unassembled WGS sequence"/>
</dbReference>
<evidence type="ECO:0000256" key="4">
    <source>
        <dbReference type="ARBA" id="ARBA00023088"/>
    </source>
</evidence>
<keyword evidence="10" id="KW-1185">Reference proteome</keyword>
<keyword evidence="2" id="KW-0964">Secreted</keyword>
<keyword evidence="4" id="KW-0572">Peptidoglycan-anchor</keyword>
<accession>A0AAE3E9S4</accession>
<evidence type="ECO:0000256" key="5">
    <source>
        <dbReference type="SAM" id="Phobius"/>
    </source>
</evidence>
<evidence type="ECO:0000259" key="7">
    <source>
        <dbReference type="Pfam" id="PF00746"/>
    </source>
</evidence>
<evidence type="ECO:0000256" key="6">
    <source>
        <dbReference type="SAM" id="SignalP"/>
    </source>
</evidence>
<evidence type="ECO:0000256" key="1">
    <source>
        <dbReference type="ARBA" id="ARBA00022512"/>
    </source>
</evidence>
<dbReference type="Pfam" id="PF17802">
    <property type="entry name" value="SpaA"/>
    <property type="match status" value="1"/>
</dbReference>
<protein>
    <submittedName>
        <fullName evidence="9">Isopeptide-forming domain-containing fimbrial protein</fullName>
    </submittedName>
</protein>
<evidence type="ECO:0000256" key="3">
    <source>
        <dbReference type="ARBA" id="ARBA00022729"/>
    </source>
</evidence>
<dbReference type="InterPro" id="IPR041033">
    <property type="entry name" value="SpaA_PFL_dom_1"/>
</dbReference>
<dbReference type="InterPro" id="IPR013783">
    <property type="entry name" value="Ig-like_fold"/>
</dbReference>
<dbReference type="AlphaFoldDB" id="A0AAE3E9S4"/>
<gene>
    <name evidence="9" type="ORF">LKD81_09075</name>
</gene>
<keyword evidence="5" id="KW-0812">Transmembrane</keyword>
<evidence type="ECO:0000313" key="9">
    <source>
        <dbReference type="EMBL" id="MCC2231141.1"/>
    </source>
</evidence>
<dbReference type="SUPFAM" id="SSF49478">
    <property type="entry name" value="Cna protein B-type domain"/>
    <property type="match status" value="1"/>
</dbReference>
<dbReference type="NCBIfam" id="TIGR04226">
    <property type="entry name" value="RrgB_K2N_iso_D2"/>
    <property type="match status" value="1"/>
</dbReference>
<evidence type="ECO:0000313" key="10">
    <source>
        <dbReference type="Proteomes" id="UP001198182"/>
    </source>
</evidence>
<dbReference type="Pfam" id="PF00746">
    <property type="entry name" value="Gram_pos_anchor"/>
    <property type="match status" value="1"/>
</dbReference>
<feature type="domain" description="SpaA-like prealbumin fold" evidence="8">
    <location>
        <begin position="331"/>
        <end position="436"/>
    </location>
</feature>
<feature type="signal peptide" evidence="6">
    <location>
        <begin position="1"/>
        <end position="25"/>
    </location>
</feature>
<dbReference type="EMBL" id="JAJEQR010000023">
    <property type="protein sequence ID" value="MCC2231141.1"/>
    <property type="molecule type" value="Genomic_DNA"/>
</dbReference>
<keyword evidence="1" id="KW-0134">Cell wall</keyword>
<evidence type="ECO:0000256" key="2">
    <source>
        <dbReference type="ARBA" id="ARBA00022525"/>
    </source>
</evidence>
<evidence type="ECO:0000259" key="8">
    <source>
        <dbReference type="Pfam" id="PF17802"/>
    </source>
</evidence>
<keyword evidence="3 6" id="KW-0732">Signal</keyword>
<feature type="domain" description="Gram-positive cocci surface proteins LPxTG" evidence="7">
    <location>
        <begin position="477"/>
        <end position="516"/>
    </location>
</feature>
<dbReference type="NCBIfam" id="TIGR01167">
    <property type="entry name" value="LPXTG_anchor"/>
    <property type="match status" value="1"/>
</dbReference>
<keyword evidence="5" id="KW-1133">Transmembrane helix</keyword>
<dbReference type="Gene3D" id="2.60.40.10">
    <property type="entry name" value="Immunoglobulins"/>
    <property type="match status" value="1"/>
</dbReference>
<dbReference type="InterPro" id="IPR026466">
    <property type="entry name" value="Fim_isopep_form_D2_dom"/>
</dbReference>
<dbReference type="InterPro" id="IPR019931">
    <property type="entry name" value="LPXTG_anchor"/>
</dbReference>
<reference evidence="9" key="1">
    <citation type="submission" date="2021-10" db="EMBL/GenBank/DDBJ databases">
        <title>Anaerobic single-cell dispensing facilitates the cultivation of human gut bacteria.</title>
        <authorList>
            <person name="Afrizal A."/>
        </authorList>
    </citation>
    <scope>NUCLEOTIDE SEQUENCE</scope>
    <source>
        <strain evidence="9">CLA-AA-H215</strain>
    </source>
</reference>
<dbReference type="Gene3D" id="2.60.40.740">
    <property type="match status" value="1"/>
</dbReference>
<sequence>MKMKKIAALSLATVMTLGLSATAFAQTAAPTTPDADNATITIANASKGETYTIYQLFNATVTGNADGSIAYQLMEGKSAEDTGLLEYFNVDASGNVTAKESTNEAVLKSDEFKAWAASYGTPLVSDVESDGSALNFTGLPYGYYYVTTSQGTNITVDSTNPNATIYDKNSTTPKVDDEAKKTDKEEVTVGETVTYTVTFNATNFIGEGEAAQRVLSYTIKDTLPDWLSDVNVTSIIVDNDGNLDTTDDQANVTAQFVNKEIELAWVDDDNNSLYNNNALIQVVYTATVNAGVTVGSDTPNVNEVTIGYKLDDGQPSTEYKTVEETIETYALAIQKVDENGNKLPGATFTVKDIAYVISLNKDENGKDLGGHYKVALADTEGAMSGAELKSDANGYLILEGVKSGDYTVTEVTAPGGYNKLTADVTVTAQKIKSVTYTYTTTVWKDAQGNITDTETEGATKIEAGTNQLESTALVVINQKGNELPSTGGIGTTIFYVVGGILVVGAGVVLVAKKRMNHEA</sequence>
<name>A0AAE3E9S4_9FIRM</name>
<proteinExistence type="predicted"/>
<comment type="caution">
    <text evidence="9">The sequence shown here is derived from an EMBL/GenBank/DDBJ whole genome shotgun (WGS) entry which is preliminary data.</text>
</comment>
<keyword evidence="5" id="KW-0472">Membrane</keyword>
<feature type="transmembrane region" description="Helical" evidence="5">
    <location>
        <begin position="493"/>
        <end position="511"/>
    </location>
</feature>
<dbReference type="RefSeq" id="WP_308453665.1">
    <property type="nucleotide sequence ID" value="NZ_JAJEQR010000023.1"/>
</dbReference>
<feature type="chain" id="PRO_5042238775" evidence="6">
    <location>
        <begin position="26"/>
        <end position="519"/>
    </location>
</feature>
<organism evidence="9 10">
    <name type="scientific">Hominifimenecus microfluidus</name>
    <dbReference type="NCBI Taxonomy" id="2885348"/>
    <lineage>
        <taxon>Bacteria</taxon>
        <taxon>Bacillati</taxon>
        <taxon>Bacillota</taxon>
        <taxon>Clostridia</taxon>
        <taxon>Lachnospirales</taxon>
        <taxon>Lachnospiraceae</taxon>
        <taxon>Hominifimenecus</taxon>
    </lineage>
</organism>